<dbReference type="AlphaFoldDB" id="H2YH49"/>
<organism evidence="2 3">
    <name type="scientific">Ciona savignyi</name>
    <name type="common">Pacific transparent sea squirt</name>
    <dbReference type="NCBI Taxonomy" id="51511"/>
    <lineage>
        <taxon>Eukaryota</taxon>
        <taxon>Metazoa</taxon>
        <taxon>Chordata</taxon>
        <taxon>Tunicata</taxon>
        <taxon>Ascidiacea</taxon>
        <taxon>Phlebobranchia</taxon>
        <taxon>Cionidae</taxon>
        <taxon>Ciona</taxon>
    </lineage>
</organism>
<reference evidence="2" key="3">
    <citation type="submission" date="2025-09" db="UniProtKB">
        <authorList>
            <consortium name="Ensembl"/>
        </authorList>
    </citation>
    <scope>IDENTIFICATION</scope>
</reference>
<reference evidence="2" key="2">
    <citation type="submission" date="2025-08" db="UniProtKB">
        <authorList>
            <consortium name="Ensembl"/>
        </authorList>
    </citation>
    <scope>IDENTIFICATION</scope>
</reference>
<dbReference type="Ensembl" id="ENSCSAVT00000004715.1">
    <property type="protein sequence ID" value="ENSCSAVP00000004648.1"/>
    <property type="gene ID" value="ENSCSAVG00000002772.1"/>
</dbReference>
<proteinExistence type="predicted"/>
<name>H2YH49_CIOSA</name>
<evidence type="ECO:0000313" key="3">
    <source>
        <dbReference type="Proteomes" id="UP000007875"/>
    </source>
</evidence>
<dbReference type="HOGENOM" id="CLU_3368254_0_0_1"/>
<dbReference type="InParanoid" id="H2YH49"/>
<keyword evidence="3" id="KW-1185">Reference proteome</keyword>
<feature type="chain" id="PRO_5003577728" evidence="1">
    <location>
        <begin position="18"/>
        <end position="35"/>
    </location>
</feature>
<reference evidence="3" key="1">
    <citation type="submission" date="2003-08" db="EMBL/GenBank/DDBJ databases">
        <authorList>
            <person name="Birren B."/>
            <person name="Nusbaum C."/>
            <person name="Abebe A."/>
            <person name="Abouelleil A."/>
            <person name="Adekoya E."/>
            <person name="Ait-zahra M."/>
            <person name="Allen N."/>
            <person name="Allen T."/>
            <person name="An P."/>
            <person name="Anderson M."/>
            <person name="Anderson S."/>
            <person name="Arachchi H."/>
            <person name="Armbruster J."/>
            <person name="Bachantsang P."/>
            <person name="Baldwin J."/>
            <person name="Barry A."/>
            <person name="Bayul T."/>
            <person name="Blitshsteyn B."/>
            <person name="Bloom T."/>
            <person name="Blye J."/>
            <person name="Boguslavskiy L."/>
            <person name="Borowsky M."/>
            <person name="Boukhgalter B."/>
            <person name="Brunache A."/>
            <person name="Butler J."/>
            <person name="Calixte N."/>
            <person name="Calvo S."/>
            <person name="Camarata J."/>
            <person name="Campo K."/>
            <person name="Chang J."/>
            <person name="Cheshatsang Y."/>
            <person name="Citroen M."/>
            <person name="Collymore A."/>
            <person name="Considine T."/>
            <person name="Cook A."/>
            <person name="Cooke P."/>
            <person name="Corum B."/>
            <person name="Cuomo C."/>
            <person name="David R."/>
            <person name="Dawoe T."/>
            <person name="Degray S."/>
            <person name="Dodge S."/>
            <person name="Dooley K."/>
            <person name="Dorje P."/>
            <person name="Dorjee K."/>
            <person name="Dorris L."/>
            <person name="Duffey N."/>
            <person name="Dupes A."/>
            <person name="Elkins T."/>
            <person name="Engels R."/>
            <person name="Erickson J."/>
            <person name="Farina A."/>
            <person name="Faro S."/>
            <person name="Ferreira P."/>
            <person name="Fischer H."/>
            <person name="Fitzgerald M."/>
            <person name="Foley K."/>
            <person name="Gage D."/>
            <person name="Galagan J."/>
            <person name="Gearin G."/>
            <person name="Gnerre S."/>
            <person name="Gnirke A."/>
            <person name="Goyette A."/>
            <person name="Graham J."/>
            <person name="Grandbois E."/>
            <person name="Gyaltsen K."/>
            <person name="Hafez N."/>
            <person name="Hagopian D."/>
            <person name="Hagos B."/>
            <person name="Hall J."/>
            <person name="Hatcher B."/>
            <person name="Heller A."/>
            <person name="Higgins H."/>
            <person name="Honan T."/>
            <person name="Horn A."/>
            <person name="Houde N."/>
            <person name="Hughes L."/>
            <person name="Hulme W."/>
            <person name="Husby E."/>
            <person name="Iliev I."/>
            <person name="Jaffe D."/>
            <person name="Jones C."/>
            <person name="Kamal M."/>
            <person name="Kamat A."/>
            <person name="Kamvysselis M."/>
            <person name="Karlsson E."/>
            <person name="Kells C."/>
            <person name="Kieu A."/>
            <person name="Kisner P."/>
            <person name="Kodira C."/>
            <person name="Kulbokas E."/>
            <person name="Labutti K."/>
            <person name="Lama D."/>
            <person name="Landers T."/>
            <person name="Leger J."/>
            <person name="Levine S."/>
            <person name="Lewis D."/>
            <person name="Lewis T."/>
            <person name="Lindblad-toh K."/>
            <person name="Liu X."/>
            <person name="Lokyitsang T."/>
            <person name="Lokyitsang Y."/>
            <person name="Lucien O."/>
            <person name="Lui A."/>
            <person name="Ma L.J."/>
            <person name="Mabbitt R."/>
            <person name="Macdonald J."/>
            <person name="Maclean C."/>
            <person name="Major J."/>
            <person name="Manning J."/>
            <person name="Marabella R."/>
            <person name="Maru K."/>
            <person name="Matthews C."/>
            <person name="Mauceli E."/>
            <person name="Mccarthy M."/>
            <person name="Mcdonough S."/>
            <person name="Mcghee T."/>
            <person name="Meldrim J."/>
            <person name="Meneus L."/>
            <person name="Mesirov J."/>
            <person name="Mihalev A."/>
            <person name="Mihova T."/>
            <person name="Mikkelsen T."/>
            <person name="Mlenga V."/>
            <person name="Moru K."/>
            <person name="Mozes J."/>
            <person name="Mulrain L."/>
            <person name="Munson G."/>
            <person name="Naylor J."/>
            <person name="Newes C."/>
            <person name="Nguyen C."/>
            <person name="Nguyen N."/>
            <person name="Nguyen T."/>
            <person name="Nicol R."/>
            <person name="Nielsen C."/>
            <person name="Nizzari M."/>
            <person name="Norbu C."/>
            <person name="Norbu N."/>
            <person name="O'donnell P."/>
            <person name="Okoawo O."/>
            <person name="O'leary S."/>
            <person name="Omotosho B."/>
            <person name="O'neill K."/>
            <person name="Osman S."/>
            <person name="Parker S."/>
            <person name="Perrin D."/>
            <person name="Phunkhang P."/>
            <person name="Piqani B."/>
            <person name="Purcell S."/>
            <person name="Rachupka T."/>
            <person name="Ramasamy U."/>
            <person name="Rameau R."/>
            <person name="Ray V."/>
            <person name="Raymond C."/>
            <person name="Retta R."/>
            <person name="Richardson S."/>
            <person name="Rise C."/>
            <person name="Rodriguez J."/>
            <person name="Rogers J."/>
            <person name="Rogov P."/>
            <person name="Rutman M."/>
            <person name="Schupbach R."/>
            <person name="Seaman C."/>
            <person name="Settipalli S."/>
            <person name="Sharpe T."/>
            <person name="Sheridan J."/>
            <person name="Sherpa N."/>
            <person name="Shi J."/>
            <person name="Smirnov S."/>
            <person name="Smith C."/>
            <person name="Sougnez C."/>
            <person name="Spencer B."/>
            <person name="Stalker J."/>
            <person name="Stange-thomann N."/>
            <person name="Stavropoulos S."/>
            <person name="Stetson K."/>
            <person name="Stone C."/>
            <person name="Stone S."/>
            <person name="Stubbs M."/>
            <person name="Talamas J."/>
            <person name="Tchuinga P."/>
            <person name="Tenzing P."/>
            <person name="Tesfaye S."/>
            <person name="Theodore J."/>
            <person name="Thoulutsang Y."/>
            <person name="Topham K."/>
            <person name="Towey S."/>
            <person name="Tsamla T."/>
            <person name="Tsomo N."/>
            <person name="Vallee D."/>
            <person name="Vassiliev H."/>
            <person name="Venkataraman V."/>
            <person name="Vinson J."/>
            <person name="Vo A."/>
            <person name="Wade C."/>
            <person name="Wang S."/>
            <person name="Wangchuk T."/>
            <person name="Wangdi T."/>
            <person name="Whittaker C."/>
            <person name="Wilkinson J."/>
            <person name="Wu Y."/>
            <person name="Wyman D."/>
            <person name="Yadav S."/>
            <person name="Yang S."/>
            <person name="Yang X."/>
            <person name="Yeager S."/>
            <person name="Yee E."/>
            <person name="Young G."/>
            <person name="Zainoun J."/>
            <person name="Zembeck L."/>
            <person name="Zimmer A."/>
            <person name="Zody M."/>
            <person name="Lander E."/>
        </authorList>
    </citation>
    <scope>NUCLEOTIDE SEQUENCE [LARGE SCALE GENOMIC DNA]</scope>
</reference>
<feature type="signal peptide" evidence="1">
    <location>
        <begin position="1"/>
        <end position="17"/>
    </location>
</feature>
<keyword evidence="1" id="KW-0732">Signal</keyword>
<evidence type="ECO:0000313" key="2">
    <source>
        <dbReference type="Ensembl" id="ENSCSAVP00000004648.1"/>
    </source>
</evidence>
<accession>H2YH49</accession>
<sequence length="35" mass="3631">MMNKAIFLLLCAAVVLAAIADGDICCSLHLPCCHG</sequence>
<protein>
    <submittedName>
        <fullName evidence="2">Uncharacterized protein</fullName>
    </submittedName>
</protein>
<evidence type="ECO:0000256" key="1">
    <source>
        <dbReference type="SAM" id="SignalP"/>
    </source>
</evidence>
<dbReference type="Proteomes" id="UP000007875">
    <property type="component" value="Unassembled WGS sequence"/>
</dbReference>